<dbReference type="AlphaFoldDB" id="A0A7G5C6Z7"/>
<evidence type="ECO:0000256" key="2">
    <source>
        <dbReference type="ARBA" id="ARBA00023002"/>
    </source>
</evidence>
<dbReference type="FunFam" id="3.40.50.720:FF:000084">
    <property type="entry name" value="Short-chain dehydrogenase reductase"/>
    <property type="match status" value="1"/>
</dbReference>
<dbReference type="EMBL" id="CP041969">
    <property type="protein sequence ID" value="QMV44981.1"/>
    <property type="molecule type" value="Genomic_DNA"/>
</dbReference>
<reference evidence="3 4" key="1">
    <citation type="submission" date="2019-07" db="EMBL/GenBank/DDBJ databases">
        <authorList>
            <person name="Kim J.K."/>
            <person name="Cheong H.-M."/>
            <person name="Choi Y."/>
            <person name="Hwang K.J."/>
            <person name="Lee S."/>
            <person name="Choi C."/>
        </authorList>
    </citation>
    <scope>NUCLEOTIDE SEQUENCE [LARGE SCALE GENOMIC DNA]</scope>
    <source>
        <strain evidence="3 4">KS 22</strain>
    </source>
</reference>
<dbReference type="PRINTS" id="PR00080">
    <property type="entry name" value="SDRFAMILY"/>
</dbReference>
<dbReference type="KEGG" id="cchl:FPL14_11260"/>
<dbReference type="PRINTS" id="PR00081">
    <property type="entry name" value="GDHRDH"/>
</dbReference>
<dbReference type="Pfam" id="PF13561">
    <property type="entry name" value="adh_short_C2"/>
    <property type="match status" value="1"/>
</dbReference>
<gene>
    <name evidence="3" type="ORF">FPL14_11260</name>
</gene>
<organism evidence="3 4">
    <name type="scientific">Cohnella cholangitidis</name>
    <dbReference type="NCBI Taxonomy" id="2598458"/>
    <lineage>
        <taxon>Bacteria</taxon>
        <taxon>Bacillati</taxon>
        <taxon>Bacillota</taxon>
        <taxon>Bacilli</taxon>
        <taxon>Bacillales</taxon>
        <taxon>Paenibacillaceae</taxon>
        <taxon>Cohnella</taxon>
    </lineage>
</organism>
<evidence type="ECO:0000313" key="4">
    <source>
        <dbReference type="Proteomes" id="UP000515679"/>
    </source>
</evidence>
<dbReference type="PANTHER" id="PTHR42760">
    <property type="entry name" value="SHORT-CHAIN DEHYDROGENASES/REDUCTASES FAMILY MEMBER"/>
    <property type="match status" value="1"/>
</dbReference>
<keyword evidence="2" id="KW-0560">Oxidoreductase</keyword>
<dbReference type="GO" id="GO:0016616">
    <property type="term" value="F:oxidoreductase activity, acting on the CH-OH group of donors, NAD or NADP as acceptor"/>
    <property type="evidence" value="ECO:0007669"/>
    <property type="project" value="TreeGrafter"/>
</dbReference>
<protein>
    <submittedName>
        <fullName evidence="3">SDR family oxidoreductase</fullName>
    </submittedName>
</protein>
<comment type="similarity">
    <text evidence="1">Belongs to the short-chain dehydrogenases/reductases (SDR) family.</text>
</comment>
<dbReference type="GO" id="GO:0008206">
    <property type="term" value="P:bile acid metabolic process"/>
    <property type="evidence" value="ECO:0007669"/>
    <property type="project" value="UniProtKB-ARBA"/>
</dbReference>
<name>A0A7G5C6Z7_9BACL</name>
<dbReference type="SUPFAM" id="SSF51735">
    <property type="entry name" value="NAD(P)-binding Rossmann-fold domains"/>
    <property type="match status" value="1"/>
</dbReference>
<evidence type="ECO:0000256" key="1">
    <source>
        <dbReference type="ARBA" id="ARBA00006484"/>
    </source>
</evidence>
<dbReference type="Proteomes" id="UP000515679">
    <property type="component" value="Chromosome"/>
</dbReference>
<dbReference type="InterPro" id="IPR036291">
    <property type="entry name" value="NAD(P)-bd_dom_sf"/>
</dbReference>
<evidence type="ECO:0000313" key="3">
    <source>
        <dbReference type="EMBL" id="QMV44981.1"/>
    </source>
</evidence>
<dbReference type="Gene3D" id="3.40.50.720">
    <property type="entry name" value="NAD(P)-binding Rossmann-like Domain"/>
    <property type="match status" value="1"/>
</dbReference>
<dbReference type="InterPro" id="IPR002347">
    <property type="entry name" value="SDR_fam"/>
</dbReference>
<sequence length="272" mass="29283">MNYRDFFSLQGKTAIVTGGAGILGKHFCSALSDFGANVAVADLNADAASQIASELEERYGVKARGYYCDVSSPASVDSLVNEVVGTFGRIDILHNNAASKSKDLSQFFAPFEEYSLEQWREVMSVNIDGMFLMAQAVGKQMIKQGTGGSIIQTASIYGAMAPDQRIYKGSRYLGVTINTPAVYSASKAAVIGLTKYLATYWADQGIRVNTLTPGGNESGQNEEFIKNYSNRIPLGRMGMPHEMTGALVYLASDASSYVTGQNLFVDGGLHAW</sequence>
<proteinExistence type="inferred from homology"/>
<accession>A0A7G5C6Z7</accession>
<keyword evidence="4" id="KW-1185">Reference proteome</keyword>
<dbReference type="PANTHER" id="PTHR42760:SF133">
    <property type="entry name" value="3-OXOACYL-[ACYL-CARRIER-PROTEIN] REDUCTASE"/>
    <property type="match status" value="1"/>
</dbReference>